<sequence length="240" mass="25538">MLRFFITGSSDGIGLLTAQRLVANGHSVVLHARNASRAEETRAKCPEASAVLVGDLSSLDETKALAAEANKLGPYEAVLHNAGVYSGPSLLTVNTLAPYVLTCLMNKPKQLLFVSSGMHFAGRANVDGGEEQLRRSGYGDTKLHDVMLGKIFAQRWKDVTSFAADPGWVPTKMGGASAPGSIEESVRTFTMAALGQTKAKSGAYLVNSKEQEPNTVAADEATQERLVKLLETMSGTKIPE</sequence>
<name>A0AAW0EDT4_9AGAR</name>
<evidence type="ECO:0000256" key="1">
    <source>
        <dbReference type="ARBA" id="ARBA00006484"/>
    </source>
</evidence>
<dbReference type="Pfam" id="PF00106">
    <property type="entry name" value="adh_short"/>
    <property type="match status" value="1"/>
</dbReference>
<dbReference type="PANTHER" id="PTHR24320:SF274">
    <property type="entry name" value="CHAIN DEHYDROGENASE, PUTATIVE (AFU_ORTHOLOGUE AFUA_4G00440)-RELATED"/>
    <property type="match status" value="1"/>
</dbReference>
<reference evidence="3 4" key="1">
    <citation type="journal article" date="2024" name="J Genomics">
        <title>Draft genome sequencing and assembly of Favolaschia claudopus CIRM-BRFM 2984 isolated from oak limbs.</title>
        <authorList>
            <person name="Navarro D."/>
            <person name="Drula E."/>
            <person name="Chaduli D."/>
            <person name="Cazenave R."/>
            <person name="Ahrendt S."/>
            <person name="Wang J."/>
            <person name="Lipzen A."/>
            <person name="Daum C."/>
            <person name="Barry K."/>
            <person name="Grigoriev I.V."/>
            <person name="Favel A."/>
            <person name="Rosso M.N."/>
            <person name="Martin F."/>
        </authorList>
    </citation>
    <scope>NUCLEOTIDE SEQUENCE [LARGE SCALE GENOMIC DNA]</scope>
    <source>
        <strain evidence="3 4">CIRM-BRFM 2984</strain>
    </source>
</reference>
<evidence type="ECO:0000256" key="2">
    <source>
        <dbReference type="ARBA" id="ARBA00023002"/>
    </source>
</evidence>
<dbReference type="EMBL" id="JAWWNJ010000002">
    <property type="protein sequence ID" value="KAK7061693.1"/>
    <property type="molecule type" value="Genomic_DNA"/>
</dbReference>
<dbReference type="PRINTS" id="PR00081">
    <property type="entry name" value="GDHRDH"/>
</dbReference>
<dbReference type="PANTHER" id="PTHR24320">
    <property type="entry name" value="RETINOL DEHYDROGENASE"/>
    <property type="match status" value="1"/>
</dbReference>
<comment type="caution">
    <text evidence="3">The sequence shown here is derived from an EMBL/GenBank/DDBJ whole genome shotgun (WGS) entry which is preliminary data.</text>
</comment>
<organism evidence="3 4">
    <name type="scientific">Favolaschia claudopus</name>
    <dbReference type="NCBI Taxonomy" id="2862362"/>
    <lineage>
        <taxon>Eukaryota</taxon>
        <taxon>Fungi</taxon>
        <taxon>Dikarya</taxon>
        <taxon>Basidiomycota</taxon>
        <taxon>Agaricomycotina</taxon>
        <taxon>Agaricomycetes</taxon>
        <taxon>Agaricomycetidae</taxon>
        <taxon>Agaricales</taxon>
        <taxon>Marasmiineae</taxon>
        <taxon>Mycenaceae</taxon>
        <taxon>Favolaschia</taxon>
    </lineage>
</organism>
<comment type="similarity">
    <text evidence="1">Belongs to the short-chain dehydrogenases/reductases (SDR) family.</text>
</comment>
<gene>
    <name evidence="3" type="ORF">R3P38DRAFT_2830995</name>
</gene>
<dbReference type="SUPFAM" id="SSF51735">
    <property type="entry name" value="NAD(P)-binding Rossmann-fold domains"/>
    <property type="match status" value="1"/>
</dbReference>
<dbReference type="Proteomes" id="UP001362999">
    <property type="component" value="Unassembled WGS sequence"/>
</dbReference>
<dbReference type="InterPro" id="IPR002347">
    <property type="entry name" value="SDR_fam"/>
</dbReference>
<keyword evidence="2" id="KW-0560">Oxidoreductase</keyword>
<dbReference type="AlphaFoldDB" id="A0AAW0EDT4"/>
<evidence type="ECO:0000313" key="3">
    <source>
        <dbReference type="EMBL" id="KAK7061693.1"/>
    </source>
</evidence>
<dbReference type="InterPro" id="IPR036291">
    <property type="entry name" value="NAD(P)-bd_dom_sf"/>
</dbReference>
<accession>A0AAW0EDT4</accession>
<keyword evidence="4" id="KW-1185">Reference proteome</keyword>
<dbReference type="Gene3D" id="3.40.50.720">
    <property type="entry name" value="NAD(P)-binding Rossmann-like Domain"/>
    <property type="match status" value="1"/>
</dbReference>
<evidence type="ECO:0000313" key="4">
    <source>
        <dbReference type="Proteomes" id="UP001362999"/>
    </source>
</evidence>
<proteinExistence type="inferred from homology"/>
<dbReference type="GO" id="GO:0016491">
    <property type="term" value="F:oxidoreductase activity"/>
    <property type="evidence" value="ECO:0007669"/>
    <property type="project" value="UniProtKB-KW"/>
</dbReference>
<protein>
    <submittedName>
        <fullName evidence="3">Short-chain dehydrogenase reductase sdr protein</fullName>
    </submittedName>
</protein>